<sequence length="40" mass="4522">MKFRYNLLIIGSLVILLALYACGSRTEVFTWTKVTATNIT</sequence>
<dbReference type="EMBL" id="FONY01000003">
    <property type="protein sequence ID" value="SFE55104.1"/>
    <property type="molecule type" value="Genomic_DNA"/>
</dbReference>
<proteinExistence type="predicted"/>
<organism evidence="1 2">
    <name type="scientific">Thermoflexibacter ruber</name>
    <dbReference type="NCBI Taxonomy" id="1003"/>
    <lineage>
        <taxon>Bacteria</taxon>
        <taxon>Pseudomonadati</taxon>
        <taxon>Bacteroidota</taxon>
        <taxon>Cytophagia</taxon>
        <taxon>Cytophagales</taxon>
        <taxon>Thermoflexibacteraceae</taxon>
        <taxon>Thermoflexibacter</taxon>
    </lineage>
</organism>
<dbReference type="Proteomes" id="UP000199513">
    <property type="component" value="Unassembled WGS sequence"/>
</dbReference>
<evidence type="ECO:0000313" key="2">
    <source>
        <dbReference type="Proteomes" id="UP000199513"/>
    </source>
</evidence>
<protein>
    <submittedName>
        <fullName evidence="1">Uncharacterized protein</fullName>
    </submittedName>
</protein>
<keyword evidence="2" id="KW-1185">Reference proteome</keyword>
<accession>A0A1I2BG07</accession>
<dbReference type="RefSeq" id="WP_262509444.1">
    <property type="nucleotide sequence ID" value="NZ_FONY01000003.1"/>
</dbReference>
<evidence type="ECO:0000313" key="1">
    <source>
        <dbReference type="EMBL" id="SFE55104.1"/>
    </source>
</evidence>
<dbReference type="AlphaFoldDB" id="A0A1I2BG07"/>
<gene>
    <name evidence="1" type="ORF">SAMN04488541_10032</name>
</gene>
<reference evidence="1 2" key="1">
    <citation type="submission" date="2016-10" db="EMBL/GenBank/DDBJ databases">
        <authorList>
            <person name="de Groot N.N."/>
        </authorList>
    </citation>
    <scope>NUCLEOTIDE SEQUENCE [LARGE SCALE GENOMIC DNA]</scope>
    <source>
        <strain>GEY</strain>
        <strain evidence="2">DSM 9560</strain>
    </source>
</reference>
<name>A0A1I2BG07_9BACT</name>
<dbReference type="PROSITE" id="PS51257">
    <property type="entry name" value="PROKAR_LIPOPROTEIN"/>
    <property type="match status" value="1"/>
</dbReference>